<evidence type="ECO:0000256" key="2">
    <source>
        <dbReference type="ARBA" id="ARBA00022723"/>
    </source>
</evidence>
<name>Q2IJV5_ANADE</name>
<evidence type="ECO:0000256" key="1">
    <source>
        <dbReference type="ARBA" id="ARBA00022617"/>
    </source>
</evidence>
<dbReference type="SUPFAM" id="SSF46626">
    <property type="entry name" value="Cytochrome c"/>
    <property type="match status" value="1"/>
</dbReference>
<protein>
    <recommendedName>
        <fullName evidence="7">Cytochrome c domain-containing protein</fullName>
    </recommendedName>
</protein>
<dbReference type="InterPro" id="IPR036909">
    <property type="entry name" value="Cyt_c-like_dom_sf"/>
</dbReference>
<keyword evidence="6" id="KW-0812">Transmembrane</keyword>
<feature type="compositionally biased region" description="Low complexity" evidence="5">
    <location>
        <begin position="244"/>
        <end position="269"/>
    </location>
</feature>
<dbReference type="GO" id="GO:0020037">
    <property type="term" value="F:heme binding"/>
    <property type="evidence" value="ECO:0007669"/>
    <property type="project" value="InterPro"/>
</dbReference>
<accession>Q2IJV5</accession>
<evidence type="ECO:0000256" key="4">
    <source>
        <dbReference type="PROSITE-ProRule" id="PRU00433"/>
    </source>
</evidence>
<proteinExistence type="predicted"/>
<dbReference type="PROSITE" id="PS51007">
    <property type="entry name" value="CYTC"/>
    <property type="match status" value="1"/>
</dbReference>
<organism evidence="8 9">
    <name type="scientific">Anaeromyxobacter dehalogenans (strain 2CP-C)</name>
    <dbReference type="NCBI Taxonomy" id="290397"/>
    <lineage>
        <taxon>Bacteria</taxon>
        <taxon>Pseudomonadati</taxon>
        <taxon>Myxococcota</taxon>
        <taxon>Myxococcia</taxon>
        <taxon>Myxococcales</taxon>
        <taxon>Cystobacterineae</taxon>
        <taxon>Anaeromyxobacteraceae</taxon>
        <taxon>Anaeromyxobacter</taxon>
    </lineage>
</organism>
<evidence type="ECO:0000313" key="8">
    <source>
        <dbReference type="EMBL" id="ABC81939.1"/>
    </source>
</evidence>
<dbReference type="GO" id="GO:0046872">
    <property type="term" value="F:metal ion binding"/>
    <property type="evidence" value="ECO:0007669"/>
    <property type="project" value="UniProtKB-KW"/>
</dbReference>
<feature type="region of interest" description="Disordered" evidence="5">
    <location>
        <begin position="228"/>
        <end position="269"/>
    </location>
</feature>
<dbReference type="Gene3D" id="1.10.760.10">
    <property type="entry name" value="Cytochrome c-like domain"/>
    <property type="match status" value="1"/>
</dbReference>
<gene>
    <name evidence="8" type="ordered locus">Adeh_2169</name>
</gene>
<dbReference type="EMBL" id="CP000251">
    <property type="protein sequence ID" value="ABC81939.1"/>
    <property type="molecule type" value="Genomic_DNA"/>
</dbReference>
<evidence type="ECO:0000256" key="6">
    <source>
        <dbReference type="SAM" id="Phobius"/>
    </source>
</evidence>
<feature type="compositionally biased region" description="Low complexity" evidence="5">
    <location>
        <begin position="63"/>
        <end position="88"/>
    </location>
</feature>
<feature type="domain" description="Cytochrome c" evidence="7">
    <location>
        <begin position="93"/>
        <end position="185"/>
    </location>
</feature>
<keyword evidence="6" id="KW-0472">Membrane</keyword>
<dbReference type="STRING" id="290397.Adeh_2169"/>
<dbReference type="AlphaFoldDB" id="Q2IJV5"/>
<dbReference type="KEGG" id="ade:Adeh_2169"/>
<reference evidence="8 9" key="1">
    <citation type="submission" date="2006-01" db="EMBL/GenBank/DDBJ databases">
        <title>Complete sequence of Anaeromyxobacter dehalogenans 2CP-C.</title>
        <authorList>
            <consortium name="US DOE Joint Genome Institute"/>
            <person name="Copeland A."/>
            <person name="Lucas S."/>
            <person name="Lapidus A."/>
            <person name="Barry K."/>
            <person name="Detter J.C."/>
            <person name="Glavina T."/>
            <person name="Hammon N."/>
            <person name="Israni S."/>
            <person name="Pitluck S."/>
            <person name="Brettin T."/>
            <person name="Bruce D."/>
            <person name="Han C."/>
            <person name="Tapia R."/>
            <person name="Gilna P."/>
            <person name="Kiss H."/>
            <person name="Schmutz J."/>
            <person name="Larimer F."/>
            <person name="Land M."/>
            <person name="Kyrpides N."/>
            <person name="Anderson I."/>
            <person name="Sanford R.A."/>
            <person name="Ritalahti K.M."/>
            <person name="Thomas H.S."/>
            <person name="Kirby J.R."/>
            <person name="Zhulin I.B."/>
            <person name="Loeffler F.E."/>
            <person name="Richardson P."/>
        </authorList>
    </citation>
    <scope>NUCLEOTIDE SEQUENCE [LARGE SCALE GENOMIC DNA]</scope>
    <source>
        <strain evidence="8 9">2CP-C</strain>
    </source>
</reference>
<evidence type="ECO:0000256" key="3">
    <source>
        <dbReference type="ARBA" id="ARBA00023004"/>
    </source>
</evidence>
<feature type="transmembrane region" description="Helical" evidence="6">
    <location>
        <begin position="195"/>
        <end position="214"/>
    </location>
</feature>
<dbReference type="GO" id="GO:0009055">
    <property type="term" value="F:electron transfer activity"/>
    <property type="evidence" value="ECO:0007669"/>
    <property type="project" value="InterPro"/>
</dbReference>
<evidence type="ECO:0000259" key="7">
    <source>
        <dbReference type="PROSITE" id="PS51007"/>
    </source>
</evidence>
<dbReference type="eggNOG" id="COG2010">
    <property type="taxonomic scope" value="Bacteria"/>
</dbReference>
<dbReference type="InterPro" id="IPR009056">
    <property type="entry name" value="Cyt_c-like_dom"/>
</dbReference>
<keyword evidence="3 4" id="KW-0408">Iron</keyword>
<keyword evidence="2 4" id="KW-0479">Metal-binding</keyword>
<dbReference type="HOGENOM" id="CLU_1163971_0_0_7"/>
<keyword evidence="6" id="KW-1133">Transmembrane helix</keyword>
<evidence type="ECO:0000313" key="9">
    <source>
        <dbReference type="Proteomes" id="UP000001935"/>
    </source>
</evidence>
<keyword evidence="1 4" id="KW-0349">Heme</keyword>
<evidence type="ECO:0000256" key="5">
    <source>
        <dbReference type="SAM" id="MobiDB-lite"/>
    </source>
</evidence>
<dbReference type="Proteomes" id="UP000001935">
    <property type="component" value="Chromosome"/>
</dbReference>
<sequence length="269" mass="26756">MAHGAKTSRTSAYGEAEGVTDRCRAPAAQSRRKDCLMASEHLLRAGALALLLTAPTPWLAAQQPAADAPVPAPAEPAAAAQDTAAQEPAAPPGDPAIGRDLFIGSRALRNGGAPCGACHAIGGEGSAFAASFGPGLRASFDGLDAAALDGLLSDPPFPSMVPVYAGHPIDPDERAHLSAFLLGGAGKVEPGAGRAAGIAALIALACLAFIGLGARRIPGSARAELVARARLAPPPRRSHPSQPTRPATSAGSPAPAAPAKATRAQGGVR</sequence>
<feature type="region of interest" description="Disordered" evidence="5">
    <location>
        <begin position="63"/>
        <end position="96"/>
    </location>
</feature>